<reference evidence="1" key="1">
    <citation type="submission" date="2019-12" db="EMBL/GenBank/DDBJ databases">
        <title>High-Quality draft genome sequences of three cyanobacteria isolated from the limestone walls of the Old Cathedral of Coimbra.</title>
        <authorList>
            <person name="Tiago I."/>
            <person name="Soares F."/>
            <person name="Portugal A."/>
        </authorList>
    </citation>
    <scope>NUCLEOTIDE SEQUENCE</scope>
    <source>
        <strain evidence="1">A</strain>
    </source>
</reference>
<keyword evidence="2" id="KW-1185">Reference proteome</keyword>
<dbReference type="AlphaFoldDB" id="A0A8J8CIF7"/>
<protein>
    <recommendedName>
        <fullName evidence="3">Uma2 family endonuclease</fullName>
    </recommendedName>
</protein>
<evidence type="ECO:0000313" key="2">
    <source>
        <dbReference type="Proteomes" id="UP000646053"/>
    </source>
</evidence>
<accession>A0A8J8CIF7</accession>
<dbReference type="PANTHER" id="PTHR47152">
    <property type="entry name" value="SLR2084 PROTEIN-RELATED"/>
    <property type="match status" value="1"/>
</dbReference>
<dbReference type="PANTHER" id="PTHR47152:SF1">
    <property type="entry name" value="SLL1186 PROTEIN"/>
    <property type="match status" value="1"/>
</dbReference>
<comment type="caution">
    <text evidence="1">The sequence shown here is derived from an EMBL/GenBank/DDBJ whole genome shotgun (WGS) entry which is preliminary data.</text>
</comment>
<dbReference type="EMBL" id="WVIE01000010">
    <property type="protein sequence ID" value="NDJ17733.1"/>
    <property type="molecule type" value="Genomic_DNA"/>
</dbReference>
<gene>
    <name evidence="1" type="ORF">GS601_10595</name>
</gene>
<proteinExistence type="predicted"/>
<organism evidence="1 2">
    <name type="scientific">Myxacorys almedinensis A</name>
    <dbReference type="NCBI Taxonomy" id="2690445"/>
    <lineage>
        <taxon>Bacteria</taxon>
        <taxon>Bacillati</taxon>
        <taxon>Cyanobacteriota</taxon>
        <taxon>Cyanophyceae</taxon>
        <taxon>Leptolyngbyales</taxon>
        <taxon>Leptolyngbyaceae</taxon>
        <taxon>Myxacorys</taxon>
        <taxon>Myxacorys almedinensis</taxon>
    </lineage>
</organism>
<dbReference type="RefSeq" id="WP_162423250.1">
    <property type="nucleotide sequence ID" value="NZ_WVIE01000010.1"/>
</dbReference>
<dbReference type="Proteomes" id="UP000646053">
    <property type="component" value="Unassembled WGS sequence"/>
</dbReference>
<name>A0A8J8CIF7_9CYAN</name>
<sequence>MDKSTSIDRSIVQNGGGSMYAIVSPEKINLPPGTVIRLLGNWQDYLALTRQRSDDKSISRIKYRPGEILLMAPLPAHGFDAHILATIVTVLLDHSEEEYQSYTPITMKLPERSGFEPAFYL</sequence>
<evidence type="ECO:0000313" key="1">
    <source>
        <dbReference type="EMBL" id="NDJ17733.1"/>
    </source>
</evidence>
<evidence type="ECO:0008006" key="3">
    <source>
        <dbReference type="Google" id="ProtNLM"/>
    </source>
</evidence>